<proteinExistence type="predicted"/>
<name>A0AAW8RVZ8_ENTAV</name>
<gene>
    <name evidence="1" type="ORF">P7D43_14670</name>
</gene>
<evidence type="ECO:0000313" key="1">
    <source>
        <dbReference type="EMBL" id="MDT2403615.1"/>
    </source>
</evidence>
<reference evidence="1" key="1">
    <citation type="submission" date="2023-03" db="EMBL/GenBank/DDBJ databases">
        <authorList>
            <person name="Shen W."/>
            <person name="Cai J."/>
        </authorList>
    </citation>
    <scope>NUCLEOTIDE SEQUENCE</scope>
    <source>
        <strain evidence="1">P33-2</strain>
    </source>
</reference>
<protein>
    <submittedName>
        <fullName evidence="1">Uncharacterized protein</fullName>
    </submittedName>
</protein>
<organism evidence="1 2">
    <name type="scientific">Enterococcus avium</name>
    <name type="common">Streptococcus avium</name>
    <dbReference type="NCBI Taxonomy" id="33945"/>
    <lineage>
        <taxon>Bacteria</taxon>
        <taxon>Bacillati</taxon>
        <taxon>Bacillota</taxon>
        <taxon>Bacilli</taxon>
        <taxon>Lactobacillales</taxon>
        <taxon>Enterococcaceae</taxon>
        <taxon>Enterococcus</taxon>
    </lineage>
</organism>
<accession>A0AAW8RVZ8</accession>
<dbReference type="AlphaFoldDB" id="A0AAW8RVZ8"/>
<dbReference type="EMBL" id="JARPWH010000058">
    <property type="protein sequence ID" value="MDT2403615.1"/>
    <property type="molecule type" value="Genomic_DNA"/>
</dbReference>
<sequence>MKDQLTVLEVREIIKITRNIAPILNRDEMRKIVAFYNQVLERYEKEEYPDGLPEEN</sequence>
<comment type="caution">
    <text evidence="1">The sequence shown here is derived from an EMBL/GenBank/DDBJ whole genome shotgun (WGS) entry which is preliminary data.</text>
</comment>
<dbReference type="Proteomes" id="UP001260773">
    <property type="component" value="Unassembled WGS sequence"/>
</dbReference>
<dbReference type="RefSeq" id="WP_216453892.1">
    <property type="nucleotide sequence ID" value="NZ_JAHLOU010000074.1"/>
</dbReference>
<evidence type="ECO:0000313" key="2">
    <source>
        <dbReference type="Proteomes" id="UP001260773"/>
    </source>
</evidence>